<evidence type="ECO:0000313" key="4">
    <source>
        <dbReference type="Proteomes" id="UP001210925"/>
    </source>
</evidence>
<evidence type="ECO:0000256" key="1">
    <source>
        <dbReference type="ARBA" id="ARBA00009856"/>
    </source>
</evidence>
<dbReference type="Pfam" id="PF07985">
    <property type="entry name" value="SRR1"/>
    <property type="match status" value="1"/>
</dbReference>
<evidence type="ECO:0000259" key="2">
    <source>
        <dbReference type="Pfam" id="PF07985"/>
    </source>
</evidence>
<organism evidence="3 4">
    <name type="scientific">Boothiomyces macroporosus</name>
    <dbReference type="NCBI Taxonomy" id="261099"/>
    <lineage>
        <taxon>Eukaryota</taxon>
        <taxon>Fungi</taxon>
        <taxon>Fungi incertae sedis</taxon>
        <taxon>Chytridiomycota</taxon>
        <taxon>Chytridiomycota incertae sedis</taxon>
        <taxon>Chytridiomycetes</taxon>
        <taxon>Rhizophydiales</taxon>
        <taxon>Terramycetaceae</taxon>
        <taxon>Boothiomyces</taxon>
    </lineage>
</organism>
<comment type="caution">
    <text evidence="3">The sequence shown here is derived from an EMBL/GenBank/DDBJ whole genome shotgun (WGS) entry which is preliminary data.</text>
</comment>
<dbReference type="EMBL" id="JADGKB010000005">
    <property type="protein sequence ID" value="KAJ3261604.1"/>
    <property type="molecule type" value="Genomic_DNA"/>
</dbReference>
<evidence type="ECO:0000313" key="3">
    <source>
        <dbReference type="EMBL" id="KAJ3261604.1"/>
    </source>
</evidence>
<feature type="domain" description="SRR1-like" evidence="2">
    <location>
        <begin position="52"/>
        <end position="200"/>
    </location>
</feature>
<reference evidence="3" key="1">
    <citation type="submission" date="2020-05" db="EMBL/GenBank/DDBJ databases">
        <title>Phylogenomic resolution of chytrid fungi.</title>
        <authorList>
            <person name="Stajich J.E."/>
            <person name="Amses K."/>
            <person name="Simmons R."/>
            <person name="Seto K."/>
            <person name="Myers J."/>
            <person name="Bonds A."/>
            <person name="Quandt C.A."/>
            <person name="Barry K."/>
            <person name="Liu P."/>
            <person name="Grigoriev I."/>
            <person name="Longcore J.E."/>
            <person name="James T.Y."/>
        </authorList>
    </citation>
    <scope>NUCLEOTIDE SEQUENCE</scope>
    <source>
        <strain evidence="3">PLAUS21</strain>
    </source>
</reference>
<protein>
    <recommendedName>
        <fullName evidence="2">SRR1-like domain-containing protein</fullName>
    </recommendedName>
</protein>
<dbReference type="GO" id="GO:0005634">
    <property type="term" value="C:nucleus"/>
    <property type="evidence" value="ECO:0007669"/>
    <property type="project" value="TreeGrafter"/>
</dbReference>
<dbReference type="Proteomes" id="UP001210925">
    <property type="component" value="Unassembled WGS sequence"/>
</dbReference>
<dbReference type="InterPro" id="IPR012942">
    <property type="entry name" value="SRR1-like"/>
</dbReference>
<gene>
    <name evidence="3" type="ORF">HK103_005442</name>
</gene>
<comment type="similarity">
    <text evidence="1">Belongs to the SRR1 family.</text>
</comment>
<dbReference type="PANTHER" id="PTHR28626:SF3">
    <property type="entry name" value="SRR1-LIKE PROTEIN"/>
    <property type="match status" value="1"/>
</dbReference>
<dbReference type="AlphaFoldDB" id="A0AAD5ULR8"/>
<proteinExistence type="inferred from homology"/>
<sequence>MADDEWTVVTKKSKIKPFKKSLKRDNDKVKPKDIQDKLPAIEPFISLISNEITSTKPDCVCYGIGSLSQKSSQYQLALLLLLQPCFEKIYIYDPIMTPNEIQYYNEIGLKVLDMFTDGKYKAVKPTVFYMPHCDNFLYEAVLEANFDNLHLINILGNSFQTYNEMLIELPYPHLIKSFNLVTETKIEINVGTAFNNLSWHSFRNEMKGLEQALEKIELQ</sequence>
<dbReference type="InterPro" id="IPR040044">
    <property type="entry name" value="SRR1L"/>
</dbReference>
<accession>A0AAD5ULR8</accession>
<keyword evidence="4" id="KW-1185">Reference proteome</keyword>
<name>A0AAD5ULR8_9FUNG</name>
<dbReference type="PANTHER" id="PTHR28626">
    <property type="entry name" value="SRR1-LIKE PROTEIN"/>
    <property type="match status" value="1"/>
</dbReference>
<dbReference type="GO" id="GO:0005737">
    <property type="term" value="C:cytoplasm"/>
    <property type="evidence" value="ECO:0007669"/>
    <property type="project" value="TreeGrafter"/>
</dbReference>